<reference evidence="11" key="1">
    <citation type="journal article" date="2020" name="bioRxiv">
        <title>Comparative genomics of Chlamydomonas.</title>
        <authorList>
            <person name="Craig R.J."/>
            <person name="Hasan A.R."/>
            <person name="Ness R.W."/>
            <person name="Keightley P.D."/>
        </authorList>
    </citation>
    <scope>NUCLEOTIDE SEQUENCE</scope>
    <source>
        <strain evidence="11">CCAP 11/70</strain>
    </source>
</reference>
<sequence length="2372" mass="251522">MLTHPGVKSGPWADDMEATVAVVCAPGATCAIILDRVNMHDNTGVATSALYTLCDGAASCTLELKDCTIADNRLLWQPATDPARLPKASYTPTFNADGAPVFATGTPSIGVLPVTGYMDLGFIQIPVGGDGEGMTLLKAMVPWQTYTYPLVDQLKKPALVTNYVQQGADISYVESQIPTVTGRTMGAVVLHQRNSPAVGAAAGVAAMMSVTVTGGTLTGNDGSAIMSTATDWQELAGGNGTWDAGNAPRHSADLTITGLEVHDHNSGWPALWLRWPRKVEVRDSQVTRSTGAVWLDEVRDFALIDNCTFKGNSLTQLWLDSWGWNTPAPDEGFIPGRNLGAGMSHVVKIGMTPLGTVTNTATVSNSVFEDNPTYITGVLFVKASDVDLADENTAKFNQPGRTEVNVVGSTFRGNTCRRLADGTSPICLTGERPVYIAYAYSATVDNSTFAGNNAGGLYVDSTSLALVQNSVFEDNTLTYQMQPQTGFDNSQGGAAIIVSVNSDTQIRTSRFRNNNASVSGGALYLRQMSTSTISGSTFDHNTAMQGDGGAVQLDSIADSAYITSSSFSSNTAGRSGGAISAFSVSVSTGWSLERCNFTNNTAMLNPGVLSSSSNLVDRFGGGAIFCHSAPLYSGASKYHGNRVLMGPGGAIRIVDSNTLVMRENTLTGNVAIMGGAIAMSRLGGYSLLRSLHMRDNSVVDPWAWSVYDKDRGVRSGVFDMGYGGAIYVTGGYLMLNDNVTISNNHAKFGGAVAVVGSTAIELLDGSGAAPWNAAVSDDIIAAAGVNTTLFNSTLPAWLLFENNTAQIGGAFYIADTGSTSLQGTRFGPSPRVVFNNNTANAGGAVYLEGVRAVSITGVRFLSNSAKAVTMFQLDNSTGLSSGAELDAGPAMGQPGYGGGGGALCVVGQAGVTVQLQASQALGNTAKDGGAIFIADALDCIDQAGCHKVQLSNVDMHINKATGRGGAVFWGHENTFSIASCPSDRAMNVSLADPALAELTSRVLATTGIDVQAHLQGLNVSTIAVKAYRRKPPSPVYRYLTTANRDQLLSSIGGFFNASRAALYLKEGRLASSAADLASQWTALRATLEAAMNTSGVAPLTPDGWRMVLSPSSPDLATLEALDSEGVSASVLLNDTAWLGMPYFTLPCASWNGNVAGTGDDVATTPYFVQIPERIDFYTSNTDINIDVTVHDWYGNNCTGDNATQPLVLVRVDSAEVSGQLEVRARNGTSTFSALRLRGREGLHNVSMAAFCYDPARDLLTDQLQIYVRPCGINEFLAPKNLDECIPCDYETYNFNVSAVTCNACPEDAACRYPGEPSRANPDAPIGYLVPDDGFWHSSFYSEQIHECPNSASCTYDNRSDAIAALQQQIFNIGKKIQRDAALVVADVAAARFADSLVGMAMSGRLRRRLQQVKAQPDDLYNQLLINATIDMMPQYMDALCADGYTGTLCGECRLGWGWTQVATCIKCPSKSINDLYYALVTLLTLAVLAFTVYASLKEQGSSAGKLVGGLGPRSTASPVAPISPNGMHYTAPTGALPPTGNGPSALPPQLNNPSPLPTQGSPVQHNAGTTVTGIPTNTVAVLLDGPNNAAPYEYVDPMLAAARGTFSSQPGTPMSAPTSPMVPAPPAATLQSPSIPGEAPQLRAGSVTGVPAHANGNGVMAGPVGEAREMDSCEIEGYTSDPGPVAEGTTDPGQITNALYSAEPPRAGSFSHGPATSPPKSPSAADVYMPSSSPQPIDLAKGSRTNQHDSYMKARVHAHQSTVLKIFVSYIQVLALLQNVPLEIPGVMDVYYRINNQATSYPGMLVSLDCSIPNGGSVSKAMIRVILAVLAPLYIFAGSLVYFVLWNLFEYHLLQPWLAKRKNKKGKRKGHLRLPSFKIHISEYMPRQVIVTFITTMFFFYPNVVQSLMTIFDCQEVDSSTPSNPLADGIGLDTDAVWSQDFGETCYQGSHLGLVLGLGLPGCILIAVGWPLVSALLVAGKLPTCLINIRFTEDMTEFFLADFKAKYVWWESLVMLRKLAIAIIVTFLDGPTSAGVQLLLVICVLVLAMAIHLTAMPYHHLYTNNLEIVSLVVLLTTLYLSLYFSLDGSISSTGRVAISVIILIINILMCCAFVFFIIQAYWTAALINSGLDSLDSIERQKMTPEELKQHIMQKKLKKRYGDIILGQGQVGPNPGKSGEPLPRNASGAFRTRSSLNMQHRMASIYATAVVTGLRVGSTTTKVLNRMKTMLDPQPPSRLASRENSIDENDPEAPRRPLRGINTGKLSSTRLPVEEPRPVHVKDSGSARESPAQTPLAGTTPMGSFTAGKPRTRPVTTAAPLSADAIGSSPATPMSASSAASDSEGNHAGPHVRPQSRLAPNRNVQPQSATGHV</sequence>
<dbReference type="InterPro" id="IPR003368">
    <property type="entry name" value="POMP_repeat"/>
</dbReference>
<evidence type="ECO:0000313" key="12">
    <source>
        <dbReference type="Proteomes" id="UP000612055"/>
    </source>
</evidence>
<proteinExistence type="predicted"/>
<feature type="region of interest" description="Disordered" evidence="8">
    <location>
        <begin position="1529"/>
        <end position="1564"/>
    </location>
</feature>
<evidence type="ECO:0000256" key="5">
    <source>
        <dbReference type="ARBA" id="ARBA00022729"/>
    </source>
</evidence>
<evidence type="ECO:0000256" key="7">
    <source>
        <dbReference type="ARBA" id="ARBA00023237"/>
    </source>
</evidence>
<feature type="compositionally biased region" description="Basic and acidic residues" evidence="8">
    <location>
        <begin position="2271"/>
        <end position="2285"/>
    </location>
</feature>
<keyword evidence="4" id="KW-0964">Secreted</keyword>
<feature type="transmembrane region" description="Helical" evidence="9">
    <location>
        <begin position="2068"/>
        <end position="2086"/>
    </location>
</feature>
<dbReference type="SMART" id="SM00710">
    <property type="entry name" value="PbH1"/>
    <property type="match status" value="13"/>
</dbReference>
<evidence type="ECO:0000313" key="11">
    <source>
        <dbReference type="EMBL" id="KAG2493106.1"/>
    </source>
</evidence>
<gene>
    <name evidence="11" type="ORF">HYH03_008769</name>
</gene>
<organism evidence="11 12">
    <name type="scientific">Edaphochlamys debaryana</name>
    <dbReference type="NCBI Taxonomy" id="47281"/>
    <lineage>
        <taxon>Eukaryota</taxon>
        <taxon>Viridiplantae</taxon>
        <taxon>Chlorophyta</taxon>
        <taxon>core chlorophytes</taxon>
        <taxon>Chlorophyceae</taxon>
        <taxon>CS clade</taxon>
        <taxon>Chlamydomonadales</taxon>
        <taxon>Chlamydomonadales incertae sedis</taxon>
        <taxon>Edaphochlamys</taxon>
    </lineage>
</organism>
<feature type="compositionally biased region" description="Low complexity" evidence="8">
    <location>
        <begin position="1543"/>
        <end position="1553"/>
    </location>
</feature>
<dbReference type="InterPro" id="IPR012334">
    <property type="entry name" value="Pectin_lyas_fold"/>
</dbReference>
<dbReference type="InterPro" id="IPR011050">
    <property type="entry name" value="Pectin_lyase_fold/virulence"/>
</dbReference>
<feature type="transmembrane region" description="Helical" evidence="9">
    <location>
        <begin position="2035"/>
        <end position="2056"/>
    </location>
</feature>
<evidence type="ECO:0000256" key="6">
    <source>
        <dbReference type="ARBA" id="ARBA00023136"/>
    </source>
</evidence>
<keyword evidence="6 9" id="KW-0472">Membrane</keyword>
<dbReference type="Pfam" id="PF02415">
    <property type="entry name" value="Chlam_PMP"/>
    <property type="match status" value="1"/>
</dbReference>
<protein>
    <recommendedName>
        <fullName evidence="10">Right handed beta helix domain-containing protein</fullName>
    </recommendedName>
</protein>
<dbReference type="OrthoDB" id="533415at2759"/>
<keyword evidence="7" id="KW-0998">Cell outer membrane</keyword>
<dbReference type="PANTHER" id="PTHR11319">
    <property type="entry name" value="G PROTEIN-COUPLED RECEPTOR-RELATED"/>
    <property type="match status" value="1"/>
</dbReference>
<keyword evidence="9" id="KW-1133">Transmembrane helix</keyword>
<feature type="transmembrane region" description="Helical" evidence="9">
    <location>
        <begin position="1825"/>
        <end position="1849"/>
    </location>
</feature>
<evidence type="ECO:0000256" key="8">
    <source>
        <dbReference type="SAM" id="MobiDB-lite"/>
    </source>
</evidence>
<evidence type="ECO:0000256" key="3">
    <source>
        <dbReference type="ARBA" id="ARBA00004613"/>
    </source>
</evidence>
<feature type="compositionally biased region" description="Low complexity" evidence="8">
    <location>
        <begin position="2327"/>
        <end position="2342"/>
    </location>
</feature>
<feature type="domain" description="Right handed beta helix" evidence="10">
    <location>
        <begin position="434"/>
        <end position="608"/>
    </location>
</feature>
<feature type="transmembrane region" description="Helical" evidence="9">
    <location>
        <begin position="1475"/>
        <end position="1496"/>
    </location>
</feature>
<dbReference type="PANTHER" id="PTHR11319:SF35">
    <property type="entry name" value="OUTER MEMBRANE PROTEIN PMPC-RELATED"/>
    <property type="match status" value="1"/>
</dbReference>
<comment type="subcellular location">
    <subcellularLocation>
        <location evidence="1">Cell envelope</location>
    </subcellularLocation>
    <subcellularLocation>
        <location evidence="2">Cell outer membrane</location>
    </subcellularLocation>
    <subcellularLocation>
        <location evidence="3">Secreted</location>
    </subcellularLocation>
</comment>
<dbReference type="Proteomes" id="UP000612055">
    <property type="component" value="Unassembled WGS sequence"/>
</dbReference>
<feature type="compositionally biased region" description="Polar residues" evidence="8">
    <location>
        <begin position="2361"/>
        <end position="2372"/>
    </location>
</feature>
<feature type="transmembrane region" description="Helical" evidence="9">
    <location>
        <begin position="2098"/>
        <end position="2122"/>
    </location>
</feature>
<feature type="region of interest" description="Disordered" evidence="8">
    <location>
        <begin position="2226"/>
        <end position="2372"/>
    </location>
</feature>
<feature type="transmembrane region" description="Helical" evidence="9">
    <location>
        <begin position="2007"/>
        <end position="2028"/>
    </location>
</feature>
<keyword evidence="12" id="KW-1185">Reference proteome</keyword>
<keyword evidence="9" id="KW-0812">Transmembrane</keyword>
<name>A0A836BXT6_9CHLO</name>
<evidence type="ECO:0000256" key="9">
    <source>
        <dbReference type="SAM" id="Phobius"/>
    </source>
</evidence>
<evidence type="ECO:0000256" key="1">
    <source>
        <dbReference type="ARBA" id="ARBA00004196"/>
    </source>
</evidence>
<dbReference type="InterPro" id="IPR006626">
    <property type="entry name" value="PbH1"/>
</dbReference>
<feature type="transmembrane region" description="Helical" evidence="9">
    <location>
        <begin position="1952"/>
        <end position="1973"/>
    </location>
</feature>
<comment type="caution">
    <text evidence="11">The sequence shown here is derived from an EMBL/GenBank/DDBJ whole genome shotgun (WGS) entry which is preliminary data.</text>
</comment>
<dbReference type="EMBL" id="JAEHOE010000040">
    <property type="protein sequence ID" value="KAG2493106.1"/>
    <property type="molecule type" value="Genomic_DNA"/>
</dbReference>
<dbReference type="SUPFAM" id="SSF51126">
    <property type="entry name" value="Pectin lyase-like"/>
    <property type="match status" value="2"/>
</dbReference>
<dbReference type="GO" id="GO:0005576">
    <property type="term" value="C:extracellular region"/>
    <property type="evidence" value="ECO:0007669"/>
    <property type="project" value="UniProtKB-SubCell"/>
</dbReference>
<dbReference type="Pfam" id="PF13229">
    <property type="entry name" value="Beta_helix"/>
    <property type="match status" value="1"/>
</dbReference>
<evidence type="ECO:0000256" key="4">
    <source>
        <dbReference type="ARBA" id="ARBA00022525"/>
    </source>
</evidence>
<accession>A0A836BXT6</accession>
<keyword evidence="5" id="KW-0732">Signal</keyword>
<feature type="transmembrane region" description="Helical" evidence="9">
    <location>
        <begin position="1884"/>
        <end position="1901"/>
    </location>
</feature>
<dbReference type="InterPro" id="IPR039448">
    <property type="entry name" value="Beta_helix"/>
</dbReference>
<evidence type="ECO:0000259" key="10">
    <source>
        <dbReference type="Pfam" id="PF13229"/>
    </source>
</evidence>
<feature type="compositionally biased region" description="Polar residues" evidence="8">
    <location>
        <begin position="2290"/>
        <end position="2302"/>
    </location>
</feature>
<dbReference type="Gene3D" id="2.160.20.10">
    <property type="entry name" value="Single-stranded right-handed beta-helix, Pectin lyase-like"/>
    <property type="match status" value="1"/>
</dbReference>
<feature type="region of interest" description="Disordered" evidence="8">
    <location>
        <begin position="1703"/>
        <end position="1743"/>
    </location>
</feature>
<evidence type="ECO:0000256" key="2">
    <source>
        <dbReference type="ARBA" id="ARBA00004442"/>
    </source>
</evidence>